<dbReference type="PANTHER" id="PTHR42305:SF1">
    <property type="entry name" value="MEMBRANE PROTEIN RV1733C-RELATED"/>
    <property type="match status" value="1"/>
</dbReference>
<evidence type="ECO:0000256" key="1">
    <source>
        <dbReference type="SAM" id="Phobius"/>
    </source>
</evidence>
<dbReference type="RefSeq" id="WP_151594236.1">
    <property type="nucleotide sequence ID" value="NZ_WBMS02000010.1"/>
</dbReference>
<dbReference type="PANTHER" id="PTHR42305">
    <property type="entry name" value="MEMBRANE PROTEIN RV1733C-RELATED"/>
    <property type="match status" value="1"/>
</dbReference>
<feature type="transmembrane region" description="Helical" evidence="1">
    <location>
        <begin position="148"/>
        <end position="173"/>
    </location>
</feature>
<accession>A0A6I4MGM4</accession>
<dbReference type="AlphaFoldDB" id="A0A6I4MGM4"/>
<feature type="transmembrane region" description="Helical" evidence="1">
    <location>
        <begin position="37"/>
        <end position="62"/>
    </location>
</feature>
<comment type="caution">
    <text evidence="2">The sequence shown here is derived from an EMBL/GenBank/DDBJ whole genome shotgun (WGS) entry which is preliminary data.</text>
</comment>
<keyword evidence="1" id="KW-1133">Transmembrane helix</keyword>
<proteinExistence type="predicted"/>
<keyword evidence="1" id="KW-0812">Transmembrane</keyword>
<dbReference type="Proteomes" id="UP000462055">
    <property type="component" value="Unassembled WGS sequence"/>
</dbReference>
<organism evidence="2 3">
    <name type="scientific">Actinomadura physcomitrii</name>
    <dbReference type="NCBI Taxonomy" id="2650748"/>
    <lineage>
        <taxon>Bacteria</taxon>
        <taxon>Bacillati</taxon>
        <taxon>Actinomycetota</taxon>
        <taxon>Actinomycetes</taxon>
        <taxon>Streptosporangiales</taxon>
        <taxon>Thermomonosporaceae</taxon>
        <taxon>Actinomadura</taxon>
    </lineage>
</organism>
<gene>
    <name evidence="2" type="ORF">F8568_015535</name>
</gene>
<dbReference type="EMBL" id="WBMS02000010">
    <property type="protein sequence ID" value="MWA01759.1"/>
    <property type="molecule type" value="Genomic_DNA"/>
</dbReference>
<keyword evidence="3" id="KW-1185">Reference proteome</keyword>
<dbReference type="InterPro" id="IPR039708">
    <property type="entry name" value="MT1774/Rv1733c-like"/>
</dbReference>
<name>A0A6I4MGM4_9ACTN</name>
<protein>
    <submittedName>
        <fullName evidence="2">Uncharacterized protein</fullName>
    </submittedName>
</protein>
<sequence length="198" mass="21398">MIGLRARRARAGLLRLRRRLGFERNALRRDVDRRQRAVGVGAAAVFAVAAPPACATVASMAYAAGVRAERAEAAGHHRITARVAGIERQDDGEQRYTYARLAWTAPDGSAHSAVIAAGRTTRLGAALRIWVDERGEMSRRPQDRAGTVAGAVFAGAGAAGAAALPPLAVYLLVRRRCDRDREEMWDAAWARLDRPHIG</sequence>
<keyword evidence="1" id="KW-0472">Membrane</keyword>
<evidence type="ECO:0000313" key="2">
    <source>
        <dbReference type="EMBL" id="MWA01759.1"/>
    </source>
</evidence>
<evidence type="ECO:0000313" key="3">
    <source>
        <dbReference type="Proteomes" id="UP000462055"/>
    </source>
</evidence>
<reference evidence="2" key="1">
    <citation type="submission" date="2019-12" db="EMBL/GenBank/DDBJ databases">
        <title>Actinomadura physcomitrii sp. nov., a novel actinomycete isolated from moss [Physcomitrium sphaericum (Ludw) Fuernr].</title>
        <authorList>
            <person name="Zhuang X."/>
        </authorList>
    </citation>
    <scope>NUCLEOTIDE SEQUENCE [LARGE SCALE GENOMIC DNA]</scope>
    <source>
        <strain evidence="2">LD22</strain>
    </source>
</reference>